<dbReference type="InterPro" id="IPR051829">
    <property type="entry name" value="Multiheme_Cytochr_ET"/>
</dbReference>
<accession>A0A0P1EUV1</accession>
<feature type="repeat" description="TPR" evidence="2">
    <location>
        <begin position="575"/>
        <end position="608"/>
    </location>
</feature>
<dbReference type="EMBL" id="CYPW01000040">
    <property type="protein sequence ID" value="CUH54369.1"/>
    <property type="molecule type" value="Genomic_DNA"/>
</dbReference>
<dbReference type="InterPro" id="IPR023155">
    <property type="entry name" value="Cyt_c-552/4"/>
</dbReference>
<dbReference type="Gene3D" id="3.90.10.10">
    <property type="entry name" value="Cytochrome C3"/>
    <property type="match status" value="1"/>
</dbReference>
<dbReference type="Gene3D" id="1.10.1130.10">
    <property type="entry name" value="Flavocytochrome C3, Chain A"/>
    <property type="match status" value="2"/>
</dbReference>
<dbReference type="InterPro" id="IPR010177">
    <property type="entry name" value="Paired_CXXCH_1"/>
</dbReference>
<dbReference type="OrthoDB" id="9814800at2"/>
<feature type="signal peptide" evidence="3">
    <location>
        <begin position="1"/>
        <end position="25"/>
    </location>
</feature>
<evidence type="ECO:0000256" key="3">
    <source>
        <dbReference type="SAM" id="SignalP"/>
    </source>
</evidence>
<protein>
    <submittedName>
        <fullName evidence="6">Putative oxidoreductase/HEAT repeat-containing protein</fullName>
    </submittedName>
</protein>
<dbReference type="Gene3D" id="1.25.40.10">
    <property type="entry name" value="Tetratricopeptide repeat domain"/>
    <property type="match status" value="1"/>
</dbReference>
<dbReference type="InterPro" id="IPR019734">
    <property type="entry name" value="TPR_rpt"/>
</dbReference>
<dbReference type="Proteomes" id="UP000054823">
    <property type="component" value="Unassembled WGS sequence"/>
</dbReference>
<keyword evidence="7" id="KW-1185">Reference proteome</keyword>
<dbReference type="Gene3D" id="1.25.10.10">
    <property type="entry name" value="Leucine-rich Repeat Variant"/>
    <property type="match status" value="1"/>
</dbReference>
<dbReference type="PROSITE" id="PS50005">
    <property type="entry name" value="TPR"/>
    <property type="match status" value="1"/>
</dbReference>
<dbReference type="AlphaFoldDB" id="A0A0P1EUV1"/>
<sequence>MFRMIGSLLCAGALAAVAAATSASAQDTSQAAQEVPEYVGSQACVSCHEDAAENWEMSHHAQAWRMPGTDMLVGAFEGEVFEHDGMQATFTTEGDARIVTVLEKDGIERRYTVHSVGGVTPLEHLILETGKGRMQSFDVVWDVEQKAWFHLYPDQDLPPQDAYHWSGAYKNWNARCAECHATGFEKNYDFRTKRYASTQVEIGVGCEACHGPGAAHLEIVQEGATPPGRYAVALNDWGFSAEMGDPQEAMEQCAGCHSRREAFGDGNPLPGTAFADAYNLAMLRPGLYHADGQILDEVYVYGSFKQSKMHDAGVTCANCHEPHSGALVAEGNAICTQCHSEAGNPDFPTLRLAEYDSVAHTKHAEDSEGGQCVSCHMMDQVYMGNDWRRDHNFRVPRPDVSARLNTPDACTRCHSDEDSDWAAAQVAAWFPEGRWRSPHYGDVLARGRSNSQATAGELMALAQDASQADLVRATALWLLGPGANALDLAELGAFLEDPDPQVRVGALDALKERAAVASAPYLIKGLNDEVRAVRIAAARAIMGQPASRMPDSLRPYVGQAYQEFGAMVRNQLDFAEAHLQVAGYSMVAGNIPAAIASLREAVRINPQNVQAWQSLVRLSAQTEGRAAAARHLRRALRYNPEDQVLQQMADQL</sequence>
<dbReference type="Pfam" id="PF13646">
    <property type="entry name" value="HEAT_2"/>
    <property type="match status" value="1"/>
</dbReference>
<feature type="domain" description="Cytochrome c-552/4" evidence="5">
    <location>
        <begin position="172"/>
        <end position="211"/>
    </location>
</feature>
<feature type="domain" description="Cytochrome c-552/4" evidence="5">
    <location>
        <begin position="43"/>
        <end position="65"/>
    </location>
</feature>
<organism evidence="6 7">
    <name type="scientific">Shimia marina</name>
    <dbReference type="NCBI Taxonomy" id="321267"/>
    <lineage>
        <taxon>Bacteria</taxon>
        <taxon>Pseudomonadati</taxon>
        <taxon>Pseudomonadota</taxon>
        <taxon>Alphaproteobacteria</taxon>
        <taxon>Rhodobacterales</taxon>
        <taxon>Roseobacteraceae</taxon>
    </lineage>
</organism>
<keyword evidence="2" id="KW-0802">TPR repeat</keyword>
<evidence type="ECO:0000259" key="5">
    <source>
        <dbReference type="Pfam" id="PF13435"/>
    </source>
</evidence>
<dbReference type="PANTHER" id="PTHR35038">
    <property type="entry name" value="DISSIMILATORY SULFITE REDUCTASE SIRA"/>
    <property type="match status" value="1"/>
</dbReference>
<evidence type="ECO:0000256" key="2">
    <source>
        <dbReference type="PROSITE-ProRule" id="PRU00339"/>
    </source>
</evidence>
<dbReference type="Pfam" id="PF09699">
    <property type="entry name" value="Paired_CXXCH_1"/>
    <property type="match status" value="1"/>
</dbReference>
<dbReference type="InterPro" id="IPR036280">
    <property type="entry name" value="Multihaem_cyt_sf"/>
</dbReference>
<evidence type="ECO:0000313" key="7">
    <source>
        <dbReference type="Proteomes" id="UP000054823"/>
    </source>
</evidence>
<keyword evidence="1 3" id="KW-0732">Signal</keyword>
<dbReference type="SUPFAM" id="SSF48452">
    <property type="entry name" value="TPR-like"/>
    <property type="match status" value="1"/>
</dbReference>
<evidence type="ECO:0000313" key="6">
    <source>
        <dbReference type="EMBL" id="CUH54369.1"/>
    </source>
</evidence>
<feature type="domain" description="Doubled CXXCH motif" evidence="4">
    <location>
        <begin position="315"/>
        <end position="342"/>
    </location>
</feature>
<feature type="chain" id="PRO_5006061944" evidence="3">
    <location>
        <begin position="26"/>
        <end position="652"/>
    </location>
</feature>
<dbReference type="InterPro" id="IPR011989">
    <property type="entry name" value="ARM-like"/>
</dbReference>
<proteinExistence type="predicted"/>
<reference evidence="6 7" key="1">
    <citation type="submission" date="2015-09" db="EMBL/GenBank/DDBJ databases">
        <authorList>
            <consortium name="Swine Surveillance"/>
        </authorList>
    </citation>
    <scope>NUCLEOTIDE SEQUENCE [LARGE SCALE GENOMIC DNA]</scope>
    <source>
        <strain evidence="6 7">CECT 7688</strain>
    </source>
</reference>
<name>A0A0P1EUV1_9RHOB</name>
<dbReference type="PANTHER" id="PTHR35038:SF8">
    <property type="entry name" value="C-TYPE POLYHEME CYTOCHROME OMCC"/>
    <property type="match status" value="1"/>
</dbReference>
<evidence type="ECO:0000256" key="1">
    <source>
        <dbReference type="ARBA" id="ARBA00022729"/>
    </source>
</evidence>
<dbReference type="Pfam" id="PF13435">
    <property type="entry name" value="Cytochrome_C554"/>
    <property type="match status" value="2"/>
</dbReference>
<dbReference type="GO" id="GO:0016491">
    <property type="term" value="F:oxidoreductase activity"/>
    <property type="evidence" value="ECO:0007669"/>
    <property type="project" value="TreeGrafter"/>
</dbReference>
<evidence type="ECO:0000259" key="4">
    <source>
        <dbReference type="Pfam" id="PF09699"/>
    </source>
</evidence>
<dbReference type="STRING" id="321267.SHM7688_03839"/>
<dbReference type="InterPro" id="IPR011990">
    <property type="entry name" value="TPR-like_helical_dom_sf"/>
</dbReference>
<dbReference type="SUPFAM" id="SSF48695">
    <property type="entry name" value="Multiheme cytochromes"/>
    <property type="match status" value="1"/>
</dbReference>
<gene>
    <name evidence="6" type="ORF">SHM7688_03839</name>
</gene>
<dbReference type="RefSeq" id="WP_144432634.1">
    <property type="nucleotide sequence ID" value="NZ_CYPW01000040.1"/>
</dbReference>